<accession>A0A7C4PLB3</accession>
<dbReference type="Gene3D" id="3.50.30.40">
    <property type="entry name" value="Ribonuclease E inhibitor RraA/RraA-like"/>
    <property type="match status" value="1"/>
</dbReference>
<feature type="binding site" evidence="1">
    <location>
        <position position="157"/>
    </location>
    <ligand>
        <name>Mg(2+)</name>
        <dbReference type="ChEBI" id="CHEBI:18420"/>
    </ligand>
</feature>
<organism evidence="3">
    <name type="scientific">Anaerolinea thermolimosa</name>
    <dbReference type="NCBI Taxonomy" id="229919"/>
    <lineage>
        <taxon>Bacteria</taxon>
        <taxon>Bacillati</taxon>
        <taxon>Chloroflexota</taxon>
        <taxon>Anaerolineae</taxon>
        <taxon>Anaerolineales</taxon>
        <taxon>Anaerolineaceae</taxon>
        <taxon>Anaerolinea</taxon>
    </lineage>
</organism>
<evidence type="ECO:0000313" key="3">
    <source>
        <dbReference type="EMBL" id="HGS20968.1"/>
    </source>
</evidence>
<feature type="region of interest" description="Disordered" evidence="2">
    <location>
        <begin position="277"/>
        <end position="296"/>
    </location>
</feature>
<feature type="binding site" evidence="1">
    <location>
        <begin position="133"/>
        <end position="136"/>
    </location>
    <ligand>
        <name>substrate</name>
    </ligand>
</feature>
<keyword evidence="1" id="KW-0479">Metal-binding</keyword>
<comment type="cofactor">
    <cofactor evidence="1">
        <name>Mg(2+)</name>
        <dbReference type="ChEBI" id="CHEBI:18420"/>
    </cofactor>
</comment>
<dbReference type="InterPro" id="IPR036704">
    <property type="entry name" value="RraA/RraA-like_sf"/>
</dbReference>
<dbReference type="EMBL" id="DSYK01000192">
    <property type="protein sequence ID" value="HGS20968.1"/>
    <property type="molecule type" value="Genomic_DNA"/>
</dbReference>
<comment type="caution">
    <text evidence="3">The sequence shown here is derived from an EMBL/GenBank/DDBJ whole genome shotgun (WGS) entry which is preliminary data.</text>
</comment>
<dbReference type="Pfam" id="PF03737">
    <property type="entry name" value="RraA-like"/>
    <property type="match status" value="1"/>
</dbReference>
<dbReference type="GO" id="GO:0046872">
    <property type="term" value="F:metal ion binding"/>
    <property type="evidence" value="ECO:0007669"/>
    <property type="project" value="UniProtKB-KW"/>
</dbReference>
<proteinExistence type="predicted"/>
<sequence length="296" mass="34063">MRFDSREDIIQLTPLWKGERFENGRPKVPDDILRRFQRVTTEEAWGVLWENGYKYQFQGDWKVIHPGKILVGRAVTAVMVPKRPDLDTYLLEYGQKEEGRKGFFNSWVIESLQEGDVLVVDMFDKVYEGTFVGGNLSTAVSRRTKYGGQVIWGGIRDVQQVMEITNIQTFYRGNDPTPIRDVTLVGMNVPCRIGNAICMPGDVVLGTPAGIIFVPPHLAEECCIKAEKTAMRDRFGLQRLREGKYTTAQIDSLWTDEIWQDFHNWRKENTPPEYAHLDWSGEEEEMRKRQTGPTIA</sequence>
<feature type="binding site" evidence="1">
    <location>
        <position position="156"/>
    </location>
    <ligand>
        <name>substrate</name>
    </ligand>
</feature>
<reference evidence="3" key="1">
    <citation type="journal article" date="2020" name="mSystems">
        <title>Genome- and Community-Level Interaction Insights into Carbon Utilization and Element Cycling Functions of Hydrothermarchaeota in Hydrothermal Sediment.</title>
        <authorList>
            <person name="Zhou Z."/>
            <person name="Liu Y."/>
            <person name="Xu W."/>
            <person name="Pan J."/>
            <person name="Luo Z.H."/>
            <person name="Li M."/>
        </authorList>
    </citation>
    <scope>NUCLEOTIDE SEQUENCE [LARGE SCALE GENOMIC DNA]</scope>
    <source>
        <strain evidence="3">SpSt-573</strain>
    </source>
</reference>
<protein>
    <submittedName>
        <fullName evidence="3">RraA family protein</fullName>
    </submittedName>
</protein>
<dbReference type="SUPFAM" id="SSF89562">
    <property type="entry name" value="RraA-like"/>
    <property type="match status" value="1"/>
</dbReference>
<name>A0A7C4PLB3_9CHLR</name>
<dbReference type="AlphaFoldDB" id="A0A7C4PLB3"/>
<dbReference type="InterPro" id="IPR005493">
    <property type="entry name" value="RraA/RraA-like"/>
</dbReference>
<keyword evidence="1" id="KW-0460">Magnesium</keyword>
<gene>
    <name evidence="3" type="ORF">ENT37_03755</name>
</gene>
<evidence type="ECO:0000256" key="2">
    <source>
        <dbReference type="SAM" id="MobiDB-lite"/>
    </source>
</evidence>
<evidence type="ECO:0000256" key="1">
    <source>
        <dbReference type="PIRSR" id="PIRSR605493-1"/>
    </source>
</evidence>